<accession>A0ABU7MLX0</accession>
<evidence type="ECO:0000313" key="1">
    <source>
        <dbReference type="EMBL" id="MEE3928268.1"/>
    </source>
</evidence>
<keyword evidence="2" id="KW-1185">Reference proteome</keyword>
<dbReference type="EMBL" id="JAZDWZ010000004">
    <property type="protein sequence ID" value="MEE3928268.1"/>
    <property type="molecule type" value="Genomic_DNA"/>
</dbReference>
<comment type="caution">
    <text evidence="1">The sequence shown here is derived from an EMBL/GenBank/DDBJ whole genome shotgun (WGS) entry which is preliminary data.</text>
</comment>
<protein>
    <submittedName>
        <fullName evidence="1">Uncharacterized protein</fullName>
    </submittedName>
</protein>
<dbReference type="Proteomes" id="UP001344817">
    <property type="component" value="Unassembled WGS sequence"/>
</dbReference>
<gene>
    <name evidence="1" type="ORF">V2E24_01585</name>
</gene>
<sequence length="107" mass="13120">MLKDYQVVDSKDIDLSFDFEIEEFTSRHFEIKIKKTLRDLHFSKSYCEWFIEDFLDFLASNKYQLRWDVEYVHFNSAKNLNLSQKDFEILKDFLENKVMNFDIKIDL</sequence>
<evidence type="ECO:0000313" key="2">
    <source>
        <dbReference type="Proteomes" id="UP001344817"/>
    </source>
</evidence>
<reference evidence="1" key="1">
    <citation type="submission" date="2024-01" db="EMBL/GenBank/DDBJ databases">
        <title>Genome sequence of Mycoplasma ciconiae type strain DSM 25251.</title>
        <authorList>
            <person name="Spergser J."/>
        </authorList>
    </citation>
    <scope>NUCLEOTIDE SEQUENCE [LARGE SCALE GENOMIC DNA]</scope>
    <source>
        <strain evidence="1">DSM 25251</strain>
    </source>
</reference>
<dbReference type="RefSeq" id="WP_330500681.1">
    <property type="nucleotide sequence ID" value="NZ_JAZDWZ010000004.1"/>
</dbReference>
<organism evidence="1 2">
    <name type="scientific">Mycoplasmopsis ciconiae</name>
    <dbReference type="NCBI Taxonomy" id="561067"/>
    <lineage>
        <taxon>Bacteria</taxon>
        <taxon>Bacillati</taxon>
        <taxon>Mycoplasmatota</taxon>
        <taxon>Mycoplasmoidales</taxon>
        <taxon>Metamycoplasmataceae</taxon>
        <taxon>Mycoplasmopsis</taxon>
    </lineage>
</organism>
<name>A0ABU7MLX0_9BACT</name>
<proteinExistence type="predicted"/>